<feature type="compositionally biased region" description="Polar residues" evidence="1">
    <location>
        <begin position="234"/>
        <end position="258"/>
    </location>
</feature>
<feature type="region of interest" description="Disordered" evidence="1">
    <location>
        <begin position="429"/>
        <end position="545"/>
    </location>
</feature>
<evidence type="ECO:0000256" key="1">
    <source>
        <dbReference type="SAM" id="MobiDB-lite"/>
    </source>
</evidence>
<organism evidence="2 3">
    <name type="scientific">Kwoniella newhampshirensis</name>
    <dbReference type="NCBI Taxonomy" id="1651941"/>
    <lineage>
        <taxon>Eukaryota</taxon>
        <taxon>Fungi</taxon>
        <taxon>Dikarya</taxon>
        <taxon>Basidiomycota</taxon>
        <taxon>Agaricomycotina</taxon>
        <taxon>Tremellomycetes</taxon>
        <taxon>Tremellales</taxon>
        <taxon>Cryptococcaceae</taxon>
        <taxon>Kwoniella</taxon>
    </lineage>
</organism>
<feature type="compositionally biased region" description="Polar residues" evidence="1">
    <location>
        <begin position="490"/>
        <end position="511"/>
    </location>
</feature>
<keyword evidence="3" id="KW-1185">Reference proteome</keyword>
<dbReference type="EMBL" id="JBCAWK010000002">
    <property type="protein sequence ID" value="KAK8865939.1"/>
    <property type="molecule type" value="Genomic_DNA"/>
</dbReference>
<feature type="compositionally biased region" description="Polar residues" evidence="1">
    <location>
        <begin position="455"/>
        <end position="470"/>
    </location>
</feature>
<dbReference type="GeneID" id="92178347"/>
<evidence type="ECO:0000313" key="3">
    <source>
        <dbReference type="Proteomes" id="UP001388673"/>
    </source>
</evidence>
<feature type="compositionally biased region" description="Basic and acidic residues" evidence="1">
    <location>
        <begin position="134"/>
        <end position="143"/>
    </location>
</feature>
<evidence type="ECO:0000313" key="2">
    <source>
        <dbReference type="EMBL" id="KAK8865939.1"/>
    </source>
</evidence>
<dbReference type="RefSeq" id="XP_066805418.1">
    <property type="nucleotide sequence ID" value="XM_066944217.1"/>
</dbReference>
<feature type="compositionally biased region" description="Polar residues" evidence="1">
    <location>
        <begin position="360"/>
        <end position="383"/>
    </location>
</feature>
<feature type="compositionally biased region" description="Polar residues" evidence="1">
    <location>
        <begin position="394"/>
        <end position="411"/>
    </location>
</feature>
<feature type="compositionally biased region" description="Low complexity" evidence="1">
    <location>
        <begin position="437"/>
        <end position="446"/>
    </location>
</feature>
<feature type="compositionally biased region" description="Polar residues" evidence="1">
    <location>
        <begin position="48"/>
        <end position="59"/>
    </location>
</feature>
<feature type="compositionally biased region" description="Low complexity" evidence="1">
    <location>
        <begin position="32"/>
        <end position="47"/>
    </location>
</feature>
<sequence length="545" mass="56848">MSVTHAPLPIASHPSGIPILRGGGSRGGGGRSLASSSTSPLSTPLSGFPSTYSHPSEASGSGGSRVQKTRTRNDNGRGRNSPDLGLGVGGRSKEGFIKNELPPFRLAPDEAVRIAHRGEGQHHEEGNEGSSFDEEGKRKRVVESRATNGEQGRSGVGSSPGYERRGSGSSGGSDIARSKSGLGIKRNGRPSTSGSVPLNGKSSTNLGMGYPSSHQLGRAGGSSSSKQGRSSSATQQRSNPPNPKSSFTPRSASMNVLASSTSSSQGTGSGGTPNSRLGVAAHFIPPESSYTPPKGADWDEVVLPTVAKKLGIGEGAGNGGSRGIEDEEDLLAVEWDRDGTPIRWVKRKGGKILGPIETAEGNTTNGLSHVDLQTNRPTPTAFSPTFEPSPDNPFHSNARPSQSQMRYQRSNEGIELGPIRTTMAQTTTLSNAEHAVPSSHSPFSSFDPRPAALKNMSNPSISKKTSSQSGLGRKPSFLGKQSDGVAGQRSDMSQTRGQAQPPQVPGTTHQITDAIYEGSMTRQRQQKGISKEDDTHGKGCGCVIM</sequence>
<proteinExistence type="predicted"/>
<feature type="compositionally biased region" description="Polar residues" evidence="1">
    <location>
        <begin position="189"/>
        <end position="206"/>
    </location>
</feature>
<reference evidence="2 3" key="1">
    <citation type="journal article" date="2024" name="bioRxiv">
        <title>Comparative genomics of Cryptococcus and Kwoniella reveals pathogenesis evolution and contrasting karyotype dynamics via intercentromeric recombination or chromosome fusion.</title>
        <authorList>
            <person name="Coelho M.A."/>
            <person name="David-Palma M."/>
            <person name="Shea T."/>
            <person name="Bowers K."/>
            <person name="McGinley-Smith S."/>
            <person name="Mohammad A.W."/>
            <person name="Gnirke A."/>
            <person name="Yurkov A.M."/>
            <person name="Nowrousian M."/>
            <person name="Sun S."/>
            <person name="Cuomo C.A."/>
            <person name="Heitman J."/>
        </authorList>
    </citation>
    <scope>NUCLEOTIDE SEQUENCE [LARGE SCALE GENOMIC DNA]</scope>
    <source>
        <strain evidence="2 3">CBS 13917</strain>
    </source>
</reference>
<dbReference type="KEGG" id="kne:92178347"/>
<feature type="compositionally biased region" description="Low complexity" evidence="1">
    <location>
        <begin position="221"/>
        <end position="233"/>
    </location>
</feature>
<comment type="caution">
    <text evidence="2">The sequence shown here is derived from an EMBL/GenBank/DDBJ whole genome shotgun (WGS) entry which is preliminary data.</text>
</comment>
<feature type="region of interest" description="Disordered" evidence="1">
    <location>
        <begin position="1"/>
        <end position="279"/>
    </location>
</feature>
<gene>
    <name evidence="2" type="ORF">IAR55_001088</name>
</gene>
<protein>
    <submittedName>
        <fullName evidence="2">Uncharacterized protein</fullName>
    </submittedName>
</protein>
<feature type="compositionally biased region" description="Basic and acidic residues" evidence="1">
    <location>
        <begin position="107"/>
        <end position="126"/>
    </location>
</feature>
<dbReference type="AlphaFoldDB" id="A0AAW0Z4P9"/>
<feature type="compositionally biased region" description="Gly residues" evidence="1">
    <location>
        <begin position="21"/>
        <end position="31"/>
    </location>
</feature>
<dbReference type="Proteomes" id="UP001388673">
    <property type="component" value="Unassembled WGS sequence"/>
</dbReference>
<accession>A0AAW0Z4P9</accession>
<feature type="region of interest" description="Disordered" evidence="1">
    <location>
        <begin position="354"/>
        <end position="412"/>
    </location>
</feature>
<name>A0AAW0Z4P9_9TREE</name>